<dbReference type="SUPFAM" id="SSF100950">
    <property type="entry name" value="NagB/RpiA/CoA transferase-like"/>
    <property type="match status" value="1"/>
</dbReference>
<dbReference type="AlphaFoldDB" id="A0A380MK62"/>
<dbReference type="InterPro" id="IPR036390">
    <property type="entry name" value="WH_DNA-bd_sf"/>
</dbReference>
<dbReference type="Pfam" id="PF00455">
    <property type="entry name" value="DeoRC"/>
    <property type="match status" value="1"/>
</dbReference>
<evidence type="ECO:0000256" key="2">
    <source>
        <dbReference type="ARBA" id="ARBA00023163"/>
    </source>
</evidence>
<dbReference type="Pfam" id="PF08220">
    <property type="entry name" value="HTH_DeoR"/>
    <property type="match status" value="1"/>
</dbReference>
<protein>
    <submittedName>
        <fullName evidence="4">HTH-type transcriptional repressor glcR</fullName>
    </submittedName>
</protein>
<gene>
    <name evidence="4" type="primary">glcR</name>
    <name evidence="4" type="ORF">NCTC10717_00161</name>
</gene>
<dbReference type="InterPro" id="IPR014036">
    <property type="entry name" value="DeoR-like_C"/>
</dbReference>
<dbReference type="PROSITE" id="PS51000">
    <property type="entry name" value="HTH_DEOR_2"/>
    <property type="match status" value="1"/>
</dbReference>
<feature type="domain" description="HTH deoR-type" evidence="3">
    <location>
        <begin position="6"/>
        <end position="61"/>
    </location>
</feature>
<dbReference type="PANTHER" id="PTHR30363">
    <property type="entry name" value="HTH-TYPE TRANSCRIPTIONAL REGULATOR SRLR-RELATED"/>
    <property type="match status" value="1"/>
</dbReference>
<dbReference type="SMART" id="SM01134">
    <property type="entry name" value="DeoRC"/>
    <property type="match status" value="1"/>
</dbReference>
<dbReference type="EMBL" id="UHIA01000003">
    <property type="protein sequence ID" value="SUO91445.1"/>
    <property type="molecule type" value="Genomic_DNA"/>
</dbReference>
<dbReference type="InterPro" id="IPR037171">
    <property type="entry name" value="NagB/RpiA_transferase-like"/>
</dbReference>
<dbReference type="OrthoDB" id="5685843at2"/>
<organism evidence="4 5">
    <name type="scientific">Suttonella indologenes</name>
    <dbReference type="NCBI Taxonomy" id="13276"/>
    <lineage>
        <taxon>Bacteria</taxon>
        <taxon>Pseudomonadati</taxon>
        <taxon>Pseudomonadota</taxon>
        <taxon>Gammaproteobacteria</taxon>
        <taxon>Cardiobacteriales</taxon>
        <taxon>Cardiobacteriaceae</taxon>
        <taxon>Suttonella</taxon>
    </lineage>
</organism>
<dbReference type="SMART" id="SM00420">
    <property type="entry name" value="HTH_DEOR"/>
    <property type="match status" value="1"/>
</dbReference>
<dbReference type="PRINTS" id="PR00037">
    <property type="entry name" value="HTHLACR"/>
</dbReference>
<name>A0A380MK62_9GAMM</name>
<dbReference type="InterPro" id="IPR050313">
    <property type="entry name" value="Carb_Metab_HTH_regulators"/>
</dbReference>
<dbReference type="SUPFAM" id="SSF46785">
    <property type="entry name" value="Winged helix' DNA-binding domain"/>
    <property type="match status" value="1"/>
</dbReference>
<dbReference type="Proteomes" id="UP000254575">
    <property type="component" value="Unassembled WGS sequence"/>
</dbReference>
<evidence type="ECO:0000256" key="1">
    <source>
        <dbReference type="ARBA" id="ARBA00023015"/>
    </source>
</evidence>
<reference evidence="4 5" key="1">
    <citation type="submission" date="2018-06" db="EMBL/GenBank/DDBJ databases">
        <authorList>
            <consortium name="Pathogen Informatics"/>
            <person name="Doyle S."/>
        </authorList>
    </citation>
    <scope>NUCLEOTIDE SEQUENCE [LARGE SCALE GENOMIC DNA]</scope>
    <source>
        <strain evidence="4 5">NCTC10717</strain>
    </source>
</reference>
<dbReference type="Gene3D" id="1.10.10.10">
    <property type="entry name" value="Winged helix-like DNA-binding domain superfamily/Winged helix DNA-binding domain"/>
    <property type="match status" value="1"/>
</dbReference>
<evidence type="ECO:0000313" key="5">
    <source>
        <dbReference type="Proteomes" id="UP000254575"/>
    </source>
</evidence>
<dbReference type="GO" id="GO:0003700">
    <property type="term" value="F:DNA-binding transcription factor activity"/>
    <property type="evidence" value="ECO:0007669"/>
    <property type="project" value="InterPro"/>
</dbReference>
<keyword evidence="2" id="KW-0804">Transcription</keyword>
<dbReference type="InterPro" id="IPR036388">
    <property type="entry name" value="WH-like_DNA-bd_sf"/>
</dbReference>
<sequence length="258" mass="28572">MKAETTVDRRAKIRQMLEANNVVSSQQLAELFNVSLMTIYRDLDSLQEQGIAKRQHGGAILANRFVSARLRGKKANIHLDAKRAVGRYAARHLIDTQDDAIIIANGSTTLEFVRQLPDVPINVMANSLEALSILSTHAHTNLYSLGGELRKDVMAFGGAMTQENLKQCHFAKAFIGVDGIDMLSGLTSTNELTARTARQMTEQADQVFVLTDNSKFDQKSFRTICSFKAIDAIITNRGVPAKYRAFLAENDVELIEVD</sequence>
<evidence type="ECO:0000313" key="4">
    <source>
        <dbReference type="EMBL" id="SUO91445.1"/>
    </source>
</evidence>
<proteinExistence type="predicted"/>
<keyword evidence="5" id="KW-1185">Reference proteome</keyword>
<accession>A0A380MK62</accession>
<keyword evidence="1" id="KW-0805">Transcription regulation</keyword>
<dbReference type="InterPro" id="IPR001034">
    <property type="entry name" value="DeoR_HTH"/>
</dbReference>
<dbReference type="RefSeq" id="WP_115217482.1">
    <property type="nucleotide sequence ID" value="NZ_UHIA01000003.1"/>
</dbReference>
<evidence type="ECO:0000259" key="3">
    <source>
        <dbReference type="PROSITE" id="PS51000"/>
    </source>
</evidence>
<dbReference type="PANTHER" id="PTHR30363:SF44">
    <property type="entry name" value="AGA OPERON TRANSCRIPTIONAL REPRESSOR-RELATED"/>
    <property type="match status" value="1"/>
</dbReference>